<dbReference type="EMBL" id="LAZR01019059">
    <property type="protein sequence ID" value="KKL93938.1"/>
    <property type="molecule type" value="Genomic_DNA"/>
</dbReference>
<sequence length="73" mass="8614">MQMSVFPDTEVQRMRTIYDAYKWHLTHNYILYLGKSTRNRFELWARNQKGKEHGNICLGLLVPAGIRNDRSSS</sequence>
<proteinExistence type="predicted"/>
<reference evidence="1" key="1">
    <citation type="journal article" date="2015" name="Nature">
        <title>Complex archaea that bridge the gap between prokaryotes and eukaryotes.</title>
        <authorList>
            <person name="Spang A."/>
            <person name="Saw J.H."/>
            <person name="Jorgensen S.L."/>
            <person name="Zaremba-Niedzwiedzka K."/>
            <person name="Martijn J."/>
            <person name="Lind A.E."/>
            <person name="van Eijk R."/>
            <person name="Schleper C."/>
            <person name="Guy L."/>
            <person name="Ettema T.J."/>
        </authorList>
    </citation>
    <scope>NUCLEOTIDE SEQUENCE</scope>
</reference>
<evidence type="ECO:0000313" key="1">
    <source>
        <dbReference type="EMBL" id="KKL93938.1"/>
    </source>
</evidence>
<dbReference type="AlphaFoldDB" id="A0A0F9G5F6"/>
<organism evidence="1">
    <name type="scientific">marine sediment metagenome</name>
    <dbReference type="NCBI Taxonomy" id="412755"/>
    <lineage>
        <taxon>unclassified sequences</taxon>
        <taxon>metagenomes</taxon>
        <taxon>ecological metagenomes</taxon>
    </lineage>
</organism>
<gene>
    <name evidence="1" type="ORF">LCGC14_1869700</name>
</gene>
<protein>
    <submittedName>
        <fullName evidence="1">Uncharacterized protein</fullName>
    </submittedName>
</protein>
<comment type="caution">
    <text evidence="1">The sequence shown here is derived from an EMBL/GenBank/DDBJ whole genome shotgun (WGS) entry which is preliminary data.</text>
</comment>
<accession>A0A0F9G5F6</accession>
<name>A0A0F9G5F6_9ZZZZ</name>